<dbReference type="InterPro" id="IPR056527">
    <property type="entry name" value="WD40_RFWD3"/>
</dbReference>
<dbReference type="InterPro" id="IPR001841">
    <property type="entry name" value="Znf_RING"/>
</dbReference>
<evidence type="ECO:0000256" key="11">
    <source>
        <dbReference type="ARBA" id="ARBA00022771"/>
    </source>
</evidence>
<evidence type="ECO:0000256" key="18">
    <source>
        <dbReference type="SAM" id="MobiDB-lite"/>
    </source>
</evidence>
<sequence length="528" mass="59985">MDDSLPILRTPEDTIPEDTYPNLTETDSNSDEFPFFENDPEESSSKRYHGDDDDDGTICPICLEAWTNSGAHRICSLKCGHLFGHKCVLRWLDSQSKKTCPTCKMPVKRLDIRFIYAKKLIAIDNIELEKLRLQLEGVEMEKNMALQNVSKYVSREHVLQQEIEHLKRRIQDLTIGSKSTESSNHYTLQHSLPRIRLYLEKNIEVCNKGGCRDCRGFDVSVRHDLLFITARSPTDLFGGFGLKKLSLTTFKPVKFIPLHKDSIRDMCFHPTESKVLTVSNDKKFRITDAHTTMTIFTCSLDSAPWACGWSPRYSEELFIGTQNGTVSIFDVRNLHAPKMKLKMDVPGDFSPVVSLAGLKDESDSDILLVAKLNSLWAFQIHADGTYSRHLLPVEGPFLSLKYEQDTKQILVSSRPNNQTPYSRHSVCYLQKQHDPDVITSNIVHTFRSGNTAKLLAKTSCFVPNNIVAGHHESRKSILLYSINTGEEIGSCPTHENSVLDIKSFSIPNGKFLTYLNEKKLEVFKFNTF</sequence>
<evidence type="ECO:0000256" key="6">
    <source>
        <dbReference type="ARBA" id="ARBA00022490"/>
    </source>
</evidence>
<dbReference type="InterPro" id="IPR013083">
    <property type="entry name" value="Znf_RING/FYVE/PHD"/>
</dbReference>
<keyword evidence="14" id="KW-0234">DNA repair</keyword>
<comment type="catalytic activity">
    <reaction evidence="1">
        <text>S-ubiquitinyl-[E2 ubiquitin-conjugating enzyme]-L-cysteine + [acceptor protein]-L-lysine = [E2 ubiquitin-conjugating enzyme]-L-cysteine + N(6)-ubiquitinyl-[acceptor protein]-L-lysine.</text>
        <dbReference type="EC" id="2.3.2.27"/>
    </reaction>
</comment>
<dbReference type="KEGG" id="soy:115874723"/>
<feature type="region of interest" description="Disordered" evidence="18">
    <location>
        <begin position="1"/>
        <end position="51"/>
    </location>
</feature>
<keyword evidence="13" id="KW-0862">Zinc</keyword>
<accession>A0A6J2X4G3</accession>
<dbReference type="GO" id="GO:0036297">
    <property type="term" value="P:interstrand cross-link repair"/>
    <property type="evidence" value="ECO:0007669"/>
    <property type="project" value="InterPro"/>
</dbReference>
<dbReference type="SUPFAM" id="SSF57850">
    <property type="entry name" value="RING/U-box"/>
    <property type="match status" value="1"/>
</dbReference>
<evidence type="ECO:0000256" key="3">
    <source>
        <dbReference type="ARBA" id="ARBA00004496"/>
    </source>
</evidence>
<evidence type="ECO:0000256" key="1">
    <source>
        <dbReference type="ARBA" id="ARBA00000900"/>
    </source>
</evidence>
<evidence type="ECO:0000256" key="17">
    <source>
        <dbReference type="SAM" id="Coils"/>
    </source>
</evidence>
<dbReference type="Pfam" id="PF13639">
    <property type="entry name" value="zf-RING_2"/>
    <property type="match status" value="1"/>
</dbReference>
<dbReference type="Pfam" id="PF23419">
    <property type="entry name" value="WD40_RFWD3"/>
    <property type="match status" value="1"/>
</dbReference>
<evidence type="ECO:0000256" key="2">
    <source>
        <dbReference type="ARBA" id="ARBA00004322"/>
    </source>
</evidence>
<dbReference type="SUPFAM" id="SSF50978">
    <property type="entry name" value="WD40 repeat-like"/>
    <property type="match status" value="1"/>
</dbReference>
<dbReference type="AlphaFoldDB" id="A0A6J2X4G3"/>
<evidence type="ECO:0000256" key="16">
    <source>
        <dbReference type="PROSITE-ProRule" id="PRU00175"/>
    </source>
</evidence>
<feature type="domain" description="RING-type" evidence="19">
    <location>
        <begin position="59"/>
        <end position="104"/>
    </location>
</feature>
<dbReference type="InterPro" id="IPR001680">
    <property type="entry name" value="WD40_rpt"/>
</dbReference>
<evidence type="ECO:0000256" key="14">
    <source>
        <dbReference type="ARBA" id="ARBA00023204"/>
    </source>
</evidence>
<evidence type="ECO:0000256" key="12">
    <source>
        <dbReference type="ARBA" id="ARBA00022786"/>
    </source>
</evidence>
<dbReference type="GeneID" id="115874723"/>
<evidence type="ECO:0000256" key="13">
    <source>
        <dbReference type="ARBA" id="ARBA00022833"/>
    </source>
</evidence>
<evidence type="ECO:0000313" key="21">
    <source>
        <dbReference type="RefSeq" id="XP_030745834.1"/>
    </source>
</evidence>
<evidence type="ECO:0000256" key="15">
    <source>
        <dbReference type="ARBA" id="ARBA00023242"/>
    </source>
</evidence>
<evidence type="ECO:0000256" key="8">
    <source>
        <dbReference type="ARBA" id="ARBA00022679"/>
    </source>
</evidence>
<keyword evidence="15" id="KW-0539">Nucleus</keyword>
<evidence type="ECO:0000313" key="20">
    <source>
        <dbReference type="Proteomes" id="UP000504635"/>
    </source>
</evidence>
<reference evidence="21 22" key="1">
    <citation type="submission" date="2025-04" db="UniProtKB">
        <authorList>
            <consortium name="RefSeq"/>
        </authorList>
    </citation>
    <scope>IDENTIFICATION</scope>
    <source>
        <tissue evidence="21 22">Gonads</tissue>
    </source>
</reference>
<keyword evidence="12" id="KW-0833">Ubl conjugation pathway</keyword>
<comment type="pathway">
    <text evidence="4">Protein modification; protein ubiquitination.</text>
</comment>
<gene>
    <name evidence="21 22" type="primary">LOC115874723</name>
</gene>
<evidence type="ECO:0000256" key="7">
    <source>
        <dbReference type="ARBA" id="ARBA00022574"/>
    </source>
</evidence>
<keyword evidence="8" id="KW-0808">Transferase</keyword>
<dbReference type="PROSITE" id="PS50089">
    <property type="entry name" value="ZF_RING_2"/>
    <property type="match status" value="1"/>
</dbReference>
<dbReference type="GO" id="GO:0016605">
    <property type="term" value="C:PML body"/>
    <property type="evidence" value="ECO:0007669"/>
    <property type="project" value="UniProtKB-SubCell"/>
</dbReference>
<evidence type="ECO:0000256" key="5">
    <source>
        <dbReference type="ARBA" id="ARBA00012483"/>
    </source>
</evidence>
<dbReference type="InterPro" id="IPR036322">
    <property type="entry name" value="WD40_repeat_dom_sf"/>
</dbReference>
<keyword evidence="11 16" id="KW-0479">Metal-binding</keyword>
<keyword evidence="6" id="KW-0963">Cytoplasm</keyword>
<name>A0A6J2X4G3_SITOR</name>
<dbReference type="Proteomes" id="UP000504635">
    <property type="component" value="Unplaced"/>
</dbReference>
<dbReference type="RefSeq" id="XP_030745835.1">
    <property type="nucleotide sequence ID" value="XM_030889975.1"/>
</dbReference>
<dbReference type="RefSeq" id="XP_030745834.1">
    <property type="nucleotide sequence ID" value="XM_030889974.1"/>
</dbReference>
<keyword evidence="20" id="KW-1185">Reference proteome</keyword>
<keyword evidence="17" id="KW-0175">Coiled coil</keyword>
<dbReference type="GO" id="GO:0016567">
    <property type="term" value="P:protein ubiquitination"/>
    <property type="evidence" value="ECO:0007669"/>
    <property type="project" value="InterPro"/>
</dbReference>
<comment type="subcellular location">
    <subcellularLocation>
        <location evidence="3">Cytoplasm</location>
    </subcellularLocation>
    <subcellularLocation>
        <location evidence="2">Nucleus</location>
        <location evidence="2">PML body</location>
    </subcellularLocation>
</comment>
<dbReference type="GO" id="GO:0008270">
    <property type="term" value="F:zinc ion binding"/>
    <property type="evidence" value="ECO:0007669"/>
    <property type="project" value="UniProtKB-KW"/>
</dbReference>
<dbReference type="Gene3D" id="3.30.40.10">
    <property type="entry name" value="Zinc/RING finger domain, C3HC4 (zinc finger)"/>
    <property type="match status" value="1"/>
</dbReference>
<proteinExistence type="predicted"/>
<keyword evidence="11 16" id="KW-0863">Zinc-finger</keyword>
<keyword evidence="10" id="KW-0227">DNA damage</keyword>
<evidence type="ECO:0000256" key="10">
    <source>
        <dbReference type="ARBA" id="ARBA00022763"/>
    </source>
</evidence>
<dbReference type="SMART" id="SM00184">
    <property type="entry name" value="RING"/>
    <property type="match status" value="1"/>
</dbReference>
<protein>
    <recommendedName>
        <fullName evidence="5">RING-type E3 ubiquitin transferase</fullName>
        <ecNumber evidence="5">2.3.2.27</ecNumber>
    </recommendedName>
</protein>
<organism evidence="20 21">
    <name type="scientific">Sitophilus oryzae</name>
    <name type="common">Rice weevil</name>
    <name type="synonym">Curculio oryzae</name>
    <dbReference type="NCBI Taxonomy" id="7048"/>
    <lineage>
        <taxon>Eukaryota</taxon>
        <taxon>Metazoa</taxon>
        <taxon>Ecdysozoa</taxon>
        <taxon>Arthropoda</taxon>
        <taxon>Hexapoda</taxon>
        <taxon>Insecta</taxon>
        <taxon>Pterygota</taxon>
        <taxon>Neoptera</taxon>
        <taxon>Endopterygota</taxon>
        <taxon>Coleoptera</taxon>
        <taxon>Polyphaga</taxon>
        <taxon>Cucujiformia</taxon>
        <taxon>Curculionidae</taxon>
        <taxon>Dryophthorinae</taxon>
        <taxon>Sitophilus</taxon>
    </lineage>
</organism>
<keyword evidence="9" id="KW-0677">Repeat</keyword>
<dbReference type="SMART" id="SM00320">
    <property type="entry name" value="WD40"/>
    <property type="match status" value="2"/>
</dbReference>
<dbReference type="Gene3D" id="2.130.10.10">
    <property type="entry name" value="YVTN repeat-like/Quinoprotein amine dehydrogenase"/>
    <property type="match status" value="1"/>
</dbReference>
<dbReference type="InterPro" id="IPR037381">
    <property type="entry name" value="RFWD3"/>
</dbReference>
<dbReference type="PANTHER" id="PTHR16047">
    <property type="entry name" value="RFWD3 PROTEIN"/>
    <property type="match status" value="1"/>
</dbReference>
<dbReference type="EC" id="2.3.2.27" evidence="5"/>
<evidence type="ECO:0000259" key="19">
    <source>
        <dbReference type="PROSITE" id="PS50089"/>
    </source>
</evidence>
<dbReference type="InterPro" id="IPR015943">
    <property type="entry name" value="WD40/YVTN_repeat-like_dom_sf"/>
</dbReference>
<dbReference type="OrthoDB" id="5600418at2759"/>
<dbReference type="GO" id="GO:0005737">
    <property type="term" value="C:cytoplasm"/>
    <property type="evidence" value="ECO:0007669"/>
    <property type="project" value="UniProtKB-SubCell"/>
</dbReference>
<dbReference type="CDD" id="cd16450">
    <property type="entry name" value="mRING-C3HGC3_RFWD3"/>
    <property type="match status" value="1"/>
</dbReference>
<dbReference type="PANTHER" id="PTHR16047:SF7">
    <property type="entry name" value="E3 UBIQUITIN-PROTEIN LIGASE RFWD3"/>
    <property type="match status" value="1"/>
</dbReference>
<evidence type="ECO:0000256" key="4">
    <source>
        <dbReference type="ARBA" id="ARBA00004906"/>
    </source>
</evidence>
<feature type="coiled-coil region" evidence="17">
    <location>
        <begin position="121"/>
        <end position="148"/>
    </location>
</feature>
<dbReference type="GO" id="GO:0061630">
    <property type="term" value="F:ubiquitin protein ligase activity"/>
    <property type="evidence" value="ECO:0007669"/>
    <property type="project" value="UniProtKB-EC"/>
</dbReference>
<keyword evidence="7" id="KW-0853">WD repeat</keyword>
<evidence type="ECO:0000256" key="9">
    <source>
        <dbReference type="ARBA" id="ARBA00022737"/>
    </source>
</evidence>
<evidence type="ECO:0000313" key="22">
    <source>
        <dbReference type="RefSeq" id="XP_030745835.1"/>
    </source>
</evidence>